<dbReference type="GO" id="GO:0006508">
    <property type="term" value="P:proteolysis"/>
    <property type="evidence" value="ECO:0007669"/>
    <property type="project" value="UniProtKB-KW"/>
</dbReference>
<comment type="similarity">
    <text evidence="2 6">Belongs to the band 7/mec-2 family. HflK subfamily.</text>
</comment>
<accession>A0ABW0RY07</accession>
<evidence type="ECO:0000256" key="6">
    <source>
        <dbReference type="RuleBase" id="RU364113"/>
    </source>
</evidence>
<dbReference type="SMART" id="SM00244">
    <property type="entry name" value="PHB"/>
    <property type="match status" value="1"/>
</dbReference>
<evidence type="ECO:0000256" key="4">
    <source>
        <dbReference type="ARBA" id="ARBA00022989"/>
    </source>
</evidence>
<dbReference type="InterPro" id="IPR001107">
    <property type="entry name" value="Band_7"/>
</dbReference>
<dbReference type="NCBIfam" id="TIGR01933">
    <property type="entry name" value="hflK"/>
    <property type="match status" value="1"/>
</dbReference>
<feature type="region of interest" description="Disordered" evidence="7">
    <location>
        <begin position="366"/>
        <end position="454"/>
    </location>
</feature>
<feature type="transmembrane region" description="Helical" evidence="6">
    <location>
        <begin position="64"/>
        <end position="87"/>
    </location>
</feature>
<evidence type="ECO:0000259" key="8">
    <source>
        <dbReference type="SMART" id="SM00244"/>
    </source>
</evidence>
<evidence type="ECO:0000313" key="9">
    <source>
        <dbReference type="EMBL" id="MFC5548415.1"/>
    </source>
</evidence>
<gene>
    <name evidence="9" type="primary">hflK</name>
    <name evidence="9" type="ORF">ACFPO9_07770</name>
</gene>
<dbReference type="InterPro" id="IPR010201">
    <property type="entry name" value="HflK"/>
</dbReference>
<evidence type="ECO:0000256" key="5">
    <source>
        <dbReference type="ARBA" id="ARBA00023136"/>
    </source>
</evidence>
<keyword evidence="10" id="KW-1185">Reference proteome</keyword>
<evidence type="ECO:0000256" key="1">
    <source>
        <dbReference type="ARBA" id="ARBA00004167"/>
    </source>
</evidence>
<reference evidence="10" key="1">
    <citation type="journal article" date="2019" name="Int. J. Syst. Evol. Microbiol.">
        <title>The Global Catalogue of Microorganisms (GCM) 10K type strain sequencing project: providing services to taxonomists for standard genome sequencing and annotation.</title>
        <authorList>
            <consortium name="The Broad Institute Genomics Platform"/>
            <consortium name="The Broad Institute Genome Sequencing Center for Infectious Disease"/>
            <person name="Wu L."/>
            <person name="Ma J."/>
        </authorList>
    </citation>
    <scope>NUCLEOTIDE SEQUENCE [LARGE SCALE GENOMIC DNA]</scope>
    <source>
        <strain evidence="10">CGMCC 4.5798</strain>
    </source>
</reference>
<comment type="function">
    <text evidence="6">HflC and HflK could encode or regulate a protease.</text>
</comment>
<dbReference type="Gene3D" id="3.30.479.30">
    <property type="entry name" value="Band 7 domain"/>
    <property type="match status" value="1"/>
</dbReference>
<feature type="compositionally biased region" description="Basic and acidic residues" evidence="7">
    <location>
        <begin position="438"/>
        <end position="454"/>
    </location>
</feature>
<comment type="subunit">
    <text evidence="6">HflC and HflK may interact to form a multimeric complex.</text>
</comment>
<dbReference type="Proteomes" id="UP001596086">
    <property type="component" value="Unassembled WGS sequence"/>
</dbReference>
<sequence length="454" mass="48907">MSLHDPRWGHKPNDPKAQQGKGPGNDGPPDLDQLWRDFNQRLNRLFAKRGGDGGGGYRPDARGVGLTASVAGAILLLIWLASGAFIVPEGQVGLVTTFGELSHKTGAGFNWRWPAPFQAHETVNVAQVQTVELGYRANVRNKQPNEALMLTADESIVDVQFSVQYKVADPVAWVFNNRDQVETVRDAAETAMRELVGRRKMDALLFEGRDKLAAEAQRMVQQMLASYKMGADVTGVTVQSLTVPEQVAAAFEETVKAQEDRARARSEAQAYADDIIPQAKGKAARMKQDAEAERATTVNTAEGNAARFNQVVAEYAKAPGVTRDRMYLDTMQQIFSSTSKVMIDAKTAATINLPLDQMLTRSVANEASMGSRSGPVMPPVAPVQQGAPSQPAPPASGTVTVNGSSAQPQAQAPTQAQPQAQAQATPPAQGVRAADAAQKIDPRSREASRDRETR</sequence>
<dbReference type="SUPFAM" id="SSF117892">
    <property type="entry name" value="Band 7/SPFH domain"/>
    <property type="match status" value="1"/>
</dbReference>
<keyword evidence="4 6" id="KW-1133">Transmembrane helix</keyword>
<feature type="domain" description="Band 7" evidence="8">
    <location>
        <begin position="82"/>
        <end position="255"/>
    </location>
</feature>
<dbReference type="CDD" id="cd03404">
    <property type="entry name" value="SPFH_HflK"/>
    <property type="match status" value="1"/>
</dbReference>
<dbReference type="InterPro" id="IPR050710">
    <property type="entry name" value="Band7/mec-2_domain"/>
</dbReference>
<keyword evidence="9" id="KW-0645">Protease</keyword>
<evidence type="ECO:0000256" key="3">
    <source>
        <dbReference type="ARBA" id="ARBA00022692"/>
    </source>
</evidence>
<feature type="compositionally biased region" description="Basic and acidic residues" evidence="7">
    <location>
        <begin position="1"/>
        <end position="14"/>
    </location>
</feature>
<dbReference type="InterPro" id="IPR036013">
    <property type="entry name" value="Band_7/SPFH_dom_sf"/>
</dbReference>
<evidence type="ECO:0000256" key="2">
    <source>
        <dbReference type="ARBA" id="ARBA00006971"/>
    </source>
</evidence>
<evidence type="ECO:0000313" key="10">
    <source>
        <dbReference type="Proteomes" id="UP001596086"/>
    </source>
</evidence>
<name>A0ABW0RY07_9BURK</name>
<proteinExistence type="inferred from homology"/>
<dbReference type="InterPro" id="IPR020980">
    <property type="entry name" value="Membrane_HflK_N"/>
</dbReference>
<organism evidence="9 10">
    <name type="scientific">Massilia aerilata</name>
    <dbReference type="NCBI Taxonomy" id="453817"/>
    <lineage>
        <taxon>Bacteria</taxon>
        <taxon>Pseudomonadati</taxon>
        <taxon>Pseudomonadota</taxon>
        <taxon>Betaproteobacteria</taxon>
        <taxon>Burkholderiales</taxon>
        <taxon>Oxalobacteraceae</taxon>
        <taxon>Telluria group</taxon>
        <taxon>Massilia</taxon>
    </lineage>
</organism>
<dbReference type="GO" id="GO:0008233">
    <property type="term" value="F:peptidase activity"/>
    <property type="evidence" value="ECO:0007669"/>
    <property type="project" value="UniProtKB-KW"/>
</dbReference>
<dbReference type="Pfam" id="PF12221">
    <property type="entry name" value="HflK_N"/>
    <property type="match status" value="1"/>
</dbReference>
<dbReference type="PANTHER" id="PTHR43327:SF2">
    <property type="entry name" value="MODULATOR OF FTSH PROTEASE HFLK"/>
    <property type="match status" value="1"/>
</dbReference>
<protein>
    <recommendedName>
        <fullName evidence="6">Protein HflK</fullName>
    </recommendedName>
</protein>
<evidence type="ECO:0000256" key="7">
    <source>
        <dbReference type="SAM" id="MobiDB-lite"/>
    </source>
</evidence>
<keyword evidence="5 6" id="KW-0472">Membrane</keyword>
<dbReference type="EMBL" id="JBHSMZ010000004">
    <property type="protein sequence ID" value="MFC5548415.1"/>
    <property type="molecule type" value="Genomic_DNA"/>
</dbReference>
<dbReference type="RefSeq" id="WP_379769135.1">
    <property type="nucleotide sequence ID" value="NZ_JBHSMZ010000004.1"/>
</dbReference>
<comment type="subcellular location">
    <subcellularLocation>
        <location evidence="1">Membrane</location>
        <topology evidence="1">Single-pass membrane protein</topology>
    </subcellularLocation>
</comment>
<keyword evidence="9" id="KW-0378">Hydrolase</keyword>
<feature type="region of interest" description="Disordered" evidence="7">
    <location>
        <begin position="1"/>
        <end position="32"/>
    </location>
</feature>
<feature type="compositionally biased region" description="Low complexity" evidence="7">
    <location>
        <begin position="406"/>
        <end position="429"/>
    </location>
</feature>
<dbReference type="PANTHER" id="PTHR43327">
    <property type="entry name" value="STOMATIN-LIKE PROTEIN 2, MITOCHONDRIAL"/>
    <property type="match status" value="1"/>
</dbReference>
<dbReference type="Pfam" id="PF01145">
    <property type="entry name" value="Band_7"/>
    <property type="match status" value="1"/>
</dbReference>
<keyword evidence="3 6" id="KW-0812">Transmembrane</keyword>
<comment type="caution">
    <text evidence="9">The sequence shown here is derived from an EMBL/GenBank/DDBJ whole genome shotgun (WGS) entry which is preliminary data.</text>
</comment>